<feature type="non-terminal residue" evidence="2">
    <location>
        <position position="174"/>
    </location>
</feature>
<feature type="region of interest" description="Disordered" evidence="1">
    <location>
        <begin position="29"/>
        <end position="64"/>
    </location>
</feature>
<protein>
    <submittedName>
        <fullName evidence="2">Uncharacterized protein</fullName>
    </submittedName>
</protein>
<evidence type="ECO:0000313" key="2">
    <source>
        <dbReference type="EMBL" id="SVB01127.1"/>
    </source>
</evidence>
<name>A0A382AJE8_9ZZZZ</name>
<accession>A0A382AJE8</accession>
<evidence type="ECO:0000256" key="1">
    <source>
        <dbReference type="SAM" id="MobiDB-lite"/>
    </source>
</evidence>
<dbReference type="AlphaFoldDB" id="A0A382AJE8"/>
<feature type="compositionally biased region" description="Polar residues" evidence="1">
    <location>
        <begin position="48"/>
        <end position="57"/>
    </location>
</feature>
<gene>
    <name evidence="2" type="ORF">METZ01_LOCUS153981</name>
</gene>
<sequence>MFNPRLSVIVQALVAIALIVSCAQATIDPTPTTAPTSTPPPTLTPTPVSTNGSSAESLPSPDPEWPDRLTHLLSLIPSNHSPAIFLDVKAALADPDIRQSLDLEVLGLLDTLQPGASKSVDSAVVAFRQDGGGMVTVIRGVLDVDGLLTAAGGLGLVSPIPEPERYRGYNVRNV</sequence>
<dbReference type="PROSITE" id="PS51257">
    <property type="entry name" value="PROKAR_LIPOPROTEIN"/>
    <property type="match status" value="1"/>
</dbReference>
<proteinExistence type="predicted"/>
<organism evidence="2">
    <name type="scientific">marine metagenome</name>
    <dbReference type="NCBI Taxonomy" id="408172"/>
    <lineage>
        <taxon>unclassified sequences</taxon>
        <taxon>metagenomes</taxon>
        <taxon>ecological metagenomes</taxon>
    </lineage>
</organism>
<reference evidence="2" key="1">
    <citation type="submission" date="2018-05" db="EMBL/GenBank/DDBJ databases">
        <authorList>
            <person name="Lanie J.A."/>
            <person name="Ng W.-L."/>
            <person name="Kazmierczak K.M."/>
            <person name="Andrzejewski T.M."/>
            <person name="Davidsen T.M."/>
            <person name="Wayne K.J."/>
            <person name="Tettelin H."/>
            <person name="Glass J.I."/>
            <person name="Rusch D."/>
            <person name="Podicherti R."/>
            <person name="Tsui H.-C.T."/>
            <person name="Winkler M.E."/>
        </authorList>
    </citation>
    <scope>NUCLEOTIDE SEQUENCE</scope>
</reference>
<dbReference type="EMBL" id="UINC01025478">
    <property type="protein sequence ID" value="SVB01127.1"/>
    <property type="molecule type" value="Genomic_DNA"/>
</dbReference>